<evidence type="ECO:0000313" key="2">
    <source>
        <dbReference type="Proteomes" id="UP001055811"/>
    </source>
</evidence>
<accession>A0ACB9GBP1</accession>
<gene>
    <name evidence="1" type="ORF">L2E82_10885</name>
</gene>
<evidence type="ECO:0000313" key="1">
    <source>
        <dbReference type="EMBL" id="KAI3780892.1"/>
    </source>
</evidence>
<comment type="caution">
    <text evidence="1">The sequence shown here is derived from an EMBL/GenBank/DDBJ whole genome shotgun (WGS) entry which is preliminary data.</text>
</comment>
<reference evidence="2" key="1">
    <citation type="journal article" date="2022" name="Mol. Ecol. Resour.">
        <title>The genomes of chicory, endive, great burdock and yacon provide insights into Asteraceae palaeo-polyploidization history and plant inulin production.</title>
        <authorList>
            <person name="Fan W."/>
            <person name="Wang S."/>
            <person name="Wang H."/>
            <person name="Wang A."/>
            <person name="Jiang F."/>
            <person name="Liu H."/>
            <person name="Zhao H."/>
            <person name="Xu D."/>
            <person name="Zhang Y."/>
        </authorList>
    </citation>
    <scope>NUCLEOTIDE SEQUENCE [LARGE SCALE GENOMIC DNA]</scope>
    <source>
        <strain evidence="2">cv. Punajuju</strain>
    </source>
</reference>
<dbReference type="EMBL" id="CM042010">
    <property type="protein sequence ID" value="KAI3780892.1"/>
    <property type="molecule type" value="Genomic_DNA"/>
</dbReference>
<sequence>MTDEINWRKENYRDPWNKRFGIIDCSGANDSVSSLFGDDHRIMIYYPSATGGGMKELFRKVGNRSSEFHPEVRRVRREGSYIYEEFMPTGGTDVKVYTVGPEYAHAEARKSPVVDGVVMRNPDGKEVRYPVLLTPNEKQMVREVCIGFRQGVLADKQILLIIIECDCSIQVLMEHSLVWLCILSLQHHFQFDNIYSWQDPLIFLDLKVQIPGMRRSSEVLNEESVGNDNLLENGLRYLLLEYFAVYF</sequence>
<protein>
    <submittedName>
        <fullName evidence="1">Uncharacterized protein</fullName>
    </submittedName>
</protein>
<proteinExistence type="predicted"/>
<dbReference type="Proteomes" id="UP001055811">
    <property type="component" value="Linkage Group LG02"/>
</dbReference>
<name>A0ACB9GBP1_CICIN</name>
<keyword evidence="2" id="KW-1185">Reference proteome</keyword>
<reference evidence="1 2" key="2">
    <citation type="journal article" date="2022" name="Mol. Ecol. Resour.">
        <title>The genomes of chicory, endive, great burdock and yacon provide insights into Asteraceae paleo-polyploidization history and plant inulin production.</title>
        <authorList>
            <person name="Fan W."/>
            <person name="Wang S."/>
            <person name="Wang H."/>
            <person name="Wang A."/>
            <person name="Jiang F."/>
            <person name="Liu H."/>
            <person name="Zhao H."/>
            <person name="Xu D."/>
            <person name="Zhang Y."/>
        </authorList>
    </citation>
    <scope>NUCLEOTIDE SEQUENCE [LARGE SCALE GENOMIC DNA]</scope>
    <source>
        <strain evidence="2">cv. Punajuju</strain>
        <tissue evidence="1">Leaves</tissue>
    </source>
</reference>
<organism evidence="1 2">
    <name type="scientific">Cichorium intybus</name>
    <name type="common">Chicory</name>
    <dbReference type="NCBI Taxonomy" id="13427"/>
    <lineage>
        <taxon>Eukaryota</taxon>
        <taxon>Viridiplantae</taxon>
        <taxon>Streptophyta</taxon>
        <taxon>Embryophyta</taxon>
        <taxon>Tracheophyta</taxon>
        <taxon>Spermatophyta</taxon>
        <taxon>Magnoliopsida</taxon>
        <taxon>eudicotyledons</taxon>
        <taxon>Gunneridae</taxon>
        <taxon>Pentapetalae</taxon>
        <taxon>asterids</taxon>
        <taxon>campanulids</taxon>
        <taxon>Asterales</taxon>
        <taxon>Asteraceae</taxon>
        <taxon>Cichorioideae</taxon>
        <taxon>Cichorieae</taxon>
        <taxon>Cichoriinae</taxon>
        <taxon>Cichorium</taxon>
    </lineage>
</organism>